<dbReference type="GO" id="GO:0015159">
    <property type="term" value="F:polysaccharide transmembrane transporter activity"/>
    <property type="evidence" value="ECO:0007669"/>
    <property type="project" value="InterPro"/>
</dbReference>
<accession>A0A3D8ME31</accession>
<keyword evidence="1 2" id="KW-0732">Signal</keyword>
<dbReference type="OrthoDB" id="9808948at2"/>
<proteinExistence type="predicted"/>
<dbReference type="RefSeq" id="WP_115592085.1">
    <property type="nucleotide sequence ID" value="NZ_QRHA01000002.1"/>
</dbReference>
<evidence type="ECO:0000259" key="4">
    <source>
        <dbReference type="Pfam" id="PF10531"/>
    </source>
</evidence>
<evidence type="ECO:0000256" key="1">
    <source>
        <dbReference type="ARBA" id="ARBA00022729"/>
    </source>
</evidence>
<organism evidence="5 6">
    <name type="scientific">Alteromonas aestuariivivens</name>
    <dbReference type="NCBI Taxonomy" id="1938339"/>
    <lineage>
        <taxon>Bacteria</taxon>
        <taxon>Pseudomonadati</taxon>
        <taxon>Pseudomonadota</taxon>
        <taxon>Gammaproteobacteria</taxon>
        <taxon>Alteromonadales</taxon>
        <taxon>Alteromonadaceae</taxon>
        <taxon>Alteromonas/Salinimonas group</taxon>
        <taxon>Alteromonas</taxon>
    </lineage>
</organism>
<sequence length="175" mass="19120">MTRNTLVILLLSFAGLVCAQDTESYLIGTGDRIEILVHGEDDLSFETTIGIEGTILYPFLGELMIAGRTTNEVRGIITQGLKGDYLDAPSVNVSIIEYRPFFILGEVKSPKSYSYRPGLTVDQAIAMAGGLSERASSEAIELKRTIDGEVKVFKKVSLNYLVKPGDTITVSESFF</sequence>
<dbReference type="Gene3D" id="3.30.1950.10">
    <property type="entry name" value="wza like domain"/>
    <property type="match status" value="1"/>
</dbReference>
<name>A0A3D8ME31_9ALTE</name>
<dbReference type="PANTHER" id="PTHR33619:SF3">
    <property type="entry name" value="POLYSACCHARIDE EXPORT PROTEIN GFCE-RELATED"/>
    <property type="match status" value="1"/>
</dbReference>
<feature type="signal peptide" evidence="2">
    <location>
        <begin position="1"/>
        <end position="19"/>
    </location>
</feature>
<dbReference type="InterPro" id="IPR019554">
    <property type="entry name" value="Soluble_ligand-bd"/>
</dbReference>
<protein>
    <submittedName>
        <fullName evidence="5">Polysaccharide export protein</fullName>
    </submittedName>
</protein>
<dbReference type="Gene3D" id="3.10.560.10">
    <property type="entry name" value="Outer membrane lipoprotein wza domain like"/>
    <property type="match status" value="1"/>
</dbReference>
<dbReference type="InterPro" id="IPR049712">
    <property type="entry name" value="Poly_export"/>
</dbReference>
<dbReference type="Pfam" id="PF10531">
    <property type="entry name" value="SLBB"/>
    <property type="match status" value="1"/>
</dbReference>
<dbReference type="Proteomes" id="UP000256561">
    <property type="component" value="Unassembled WGS sequence"/>
</dbReference>
<feature type="domain" description="Polysaccharide export protein N-terminal" evidence="3">
    <location>
        <begin position="20"/>
        <end position="95"/>
    </location>
</feature>
<dbReference type="AlphaFoldDB" id="A0A3D8ME31"/>
<dbReference type="Pfam" id="PF02563">
    <property type="entry name" value="Poly_export"/>
    <property type="match status" value="1"/>
</dbReference>
<comment type="caution">
    <text evidence="5">The sequence shown here is derived from an EMBL/GenBank/DDBJ whole genome shotgun (WGS) entry which is preliminary data.</text>
</comment>
<evidence type="ECO:0000256" key="2">
    <source>
        <dbReference type="SAM" id="SignalP"/>
    </source>
</evidence>
<keyword evidence="6" id="KW-1185">Reference proteome</keyword>
<evidence type="ECO:0000313" key="5">
    <source>
        <dbReference type="EMBL" id="RDV28127.1"/>
    </source>
</evidence>
<evidence type="ECO:0000313" key="6">
    <source>
        <dbReference type="Proteomes" id="UP000256561"/>
    </source>
</evidence>
<gene>
    <name evidence="5" type="ORF">DXV75_03965</name>
</gene>
<evidence type="ECO:0000259" key="3">
    <source>
        <dbReference type="Pfam" id="PF02563"/>
    </source>
</evidence>
<feature type="chain" id="PRO_5017578702" evidence="2">
    <location>
        <begin position="20"/>
        <end position="175"/>
    </location>
</feature>
<reference evidence="6" key="1">
    <citation type="submission" date="2018-08" db="EMBL/GenBank/DDBJ databases">
        <authorList>
            <person name="Zhang J."/>
            <person name="Du Z.-J."/>
        </authorList>
    </citation>
    <scope>NUCLEOTIDE SEQUENCE [LARGE SCALE GENOMIC DNA]</scope>
    <source>
        <strain evidence="6">KCTC 52655</strain>
    </source>
</reference>
<feature type="domain" description="Soluble ligand binding" evidence="4">
    <location>
        <begin position="101"/>
        <end position="150"/>
    </location>
</feature>
<dbReference type="EMBL" id="QRHA01000002">
    <property type="protein sequence ID" value="RDV28127.1"/>
    <property type="molecule type" value="Genomic_DNA"/>
</dbReference>
<dbReference type="PANTHER" id="PTHR33619">
    <property type="entry name" value="POLYSACCHARIDE EXPORT PROTEIN GFCE-RELATED"/>
    <property type="match status" value="1"/>
</dbReference>
<dbReference type="InterPro" id="IPR003715">
    <property type="entry name" value="Poly_export_N"/>
</dbReference>